<evidence type="ECO:0000256" key="5">
    <source>
        <dbReference type="ARBA" id="ARBA00022597"/>
    </source>
</evidence>
<dbReference type="Proteomes" id="UP001265259">
    <property type="component" value="Unassembled WGS sequence"/>
</dbReference>
<keyword evidence="7 10" id="KW-1133">Transmembrane helix</keyword>
<dbReference type="PANTHER" id="PTHR30413:SF10">
    <property type="entry name" value="CAPSULE POLYSACCHARIDE EXPORT INNER-MEMBRANE PROTEIN CTRC"/>
    <property type="match status" value="1"/>
</dbReference>
<protein>
    <submittedName>
        <fullName evidence="12">ABC transporter permease</fullName>
    </submittedName>
</protein>
<feature type="transmembrane region" description="Helical" evidence="10">
    <location>
        <begin position="168"/>
        <end position="186"/>
    </location>
</feature>
<dbReference type="PANTHER" id="PTHR30413">
    <property type="entry name" value="INNER MEMBRANE TRANSPORT PERMEASE"/>
    <property type="match status" value="1"/>
</dbReference>
<feature type="domain" description="ABC-2 type transporter transmembrane" evidence="11">
    <location>
        <begin position="4"/>
        <end position="208"/>
    </location>
</feature>
<sequence>MRVIGAMMLREMATSYGRSPGGWLWAVAEPVAAITLLSLLFSMAFRAPALGQNFPLFYATGYLPFMLFSDVSTKIGAALRFSKPLLAYPRVTWIDAILGRFFLNLLTHLLVTCVVMAGIAGIYGVPGPARPGALLNALGMASALALGVGTLNCFLLAMLPAWDRIWQIATRPLFIVSGIFFLFEAVPERYAGALWFNPLIHVTAEFRSGAYAGYAPDWVSAAFVYGVAAGAFALGLILLRRHSRDIMARL</sequence>
<evidence type="ECO:0000256" key="7">
    <source>
        <dbReference type="ARBA" id="ARBA00022989"/>
    </source>
</evidence>
<dbReference type="RefSeq" id="WP_311688447.1">
    <property type="nucleotide sequence ID" value="NZ_JAVRHL010000001.1"/>
</dbReference>
<gene>
    <name evidence="12" type="ORF">RM543_00075</name>
</gene>
<dbReference type="InterPro" id="IPR013525">
    <property type="entry name" value="ABC2_TM"/>
</dbReference>
<keyword evidence="4" id="KW-1003">Cell membrane</keyword>
<name>A0ABU3DBG8_9RHOB</name>
<evidence type="ECO:0000256" key="8">
    <source>
        <dbReference type="ARBA" id="ARBA00023047"/>
    </source>
</evidence>
<comment type="subcellular location">
    <subcellularLocation>
        <location evidence="1">Cell membrane</location>
        <topology evidence="1">Multi-pass membrane protein</topology>
    </subcellularLocation>
</comment>
<evidence type="ECO:0000313" key="13">
    <source>
        <dbReference type="Proteomes" id="UP001265259"/>
    </source>
</evidence>
<keyword evidence="6 10" id="KW-0812">Transmembrane</keyword>
<accession>A0ABU3DBG8</accession>
<evidence type="ECO:0000256" key="9">
    <source>
        <dbReference type="ARBA" id="ARBA00023136"/>
    </source>
</evidence>
<evidence type="ECO:0000256" key="1">
    <source>
        <dbReference type="ARBA" id="ARBA00004651"/>
    </source>
</evidence>
<proteinExistence type="inferred from homology"/>
<dbReference type="PRINTS" id="PR00164">
    <property type="entry name" value="ABC2TRNSPORT"/>
</dbReference>
<evidence type="ECO:0000256" key="10">
    <source>
        <dbReference type="SAM" id="Phobius"/>
    </source>
</evidence>
<evidence type="ECO:0000313" key="12">
    <source>
        <dbReference type="EMBL" id="MDT0681064.1"/>
    </source>
</evidence>
<keyword evidence="13" id="KW-1185">Reference proteome</keyword>
<feature type="transmembrane region" description="Helical" evidence="10">
    <location>
        <begin position="101"/>
        <end position="125"/>
    </location>
</feature>
<comment type="caution">
    <text evidence="12">The sequence shown here is derived from an EMBL/GenBank/DDBJ whole genome shotgun (WGS) entry which is preliminary data.</text>
</comment>
<keyword evidence="3" id="KW-0813">Transport</keyword>
<evidence type="ECO:0000256" key="6">
    <source>
        <dbReference type="ARBA" id="ARBA00022692"/>
    </source>
</evidence>
<dbReference type="InterPro" id="IPR000412">
    <property type="entry name" value="ABC_2_transport"/>
</dbReference>
<evidence type="ECO:0000256" key="3">
    <source>
        <dbReference type="ARBA" id="ARBA00022448"/>
    </source>
</evidence>
<keyword evidence="5" id="KW-0762">Sugar transport</keyword>
<feature type="transmembrane region" description="Helical" evidence="10">
    <location>
        <begin position="218"/>
        <end position="239"/>
    </location>
</feature>
<comment type="similarity">
    <text evidence="2">Belongs to the ABC-2 integral membrane protein family.</text>
</comment>
<organism evidence="12 13">
    <name type="scientific">Tropicimonas omnivorans</name>
    <dbReference type="NCBI Taxonomy" id="3075590"/>
    <lineage>
        <taxon>Bacteria</taxon>
        <taxon>Pseudomonadati</taxon>
        <taxon>Pseudomonadota</taxon>
        <taxon>Alphaproteobacteria</taxon>
        <taxon>Rhodobacterales</taxon>
        <taxon>Roseobacteraceae</taxon>
        <taxon>Tropicimonas</taxon>
    </lineage>
</organism>
<feature type="transmembrane region" description="Helical" evidence="10">
    <location>
        <begin position="61"/>
        <end position="81"/>
    </location>
</feature>
<evidence type="ECO:0000256" key="2">
    <source>
        <dbReference type="ARBA" id="ARBA00007783"/>
    </source>
</evidence>
<dbReference type="EMBL" id="JAVRHL010000001">
    <property type="protein sequence ID" value="MDT0681064.1"/>
    <property type="molecule type" value="Genomic_DNA"/>
</dbReference>
<keyword evidence="8" id="KW-0625">Polysaccharide transport</keyword>
<dbReference type="Pfam" id="PF01061">
    <property type="entry name" value="ABC2_membrane"/>
    <property type="match status" value="1"/>
</dbReference>
<feature type="transmembrane region" description="Helical" evidence="10">
    <location>
        <begin position="137"/>
        <end position="156"/>
    </location>
</feature>
<evidence type="ECO:0000256" key="4">
    <source>
        <dbReference type="ARBA" id="ARBA00022475"/>
    </source>
</evidence>
<evidence type="ECO:0000259" key="11">
    <source>
        <dbReference type="Pfam" id="PF01061"/>
    </source>
</evidence>
<reference evidence="12 13" key="1">
    <citation type="submission" date="2023-09" db="EMBL/GenBank/DDBJ databases">
        <authorList>
            <person name="Rey-Velasco X."/>
        </authorList>
    </citation>
    <scope>NUCLEOTIDE SEQUENCE [LARGE SCALE GENOMIC DNA]</scope>
    <source>
        <strain evidence="12 13">F158</strain>
    </source>
</reference>
<keyword evidence="9 10" id="KW-0472">Membrane</keyword>